<feature type="binding site" evidence="3">
    <location>
        <position position="87"/>
    </location>
    <ligand>
        <name>Zn(2+)</name>
        <dbReference type="ChEBI" id="CHEBI:29105"/>
    </ligand>
</feature>
<dbReference type="SMART" id="SM00868">
    <property type="entry name" value="zf-AD"/>
    <property type="match status" value="1"/>
</dbReference>
<dbReference type="Proteomes" id="UP000092444">
    <property type="component" value="Unassembled WGS sequence"/>
</dbReference>
<dbReference type="InterPro" id="IPR013830">
    <property type="entry name" value="SGNH_hydro"/>
</dbReference>
<reference evidence="7" key="1">
    <citation type="submission" date="2020-05" db="UniProtKB">
        <authorList>
            <consortium name="EnsemblMetazoa"/>
        </authorList>
    </citation>
    <scope>IDENTIFICATION</scope>
    <source>
        <strain evidence="7">Yale</strain>
    </source>
</reference>
<comment type="similarity">
    <text evidence="1">Belongs to the 'GDSL' lipolytic enzyme family. Platelet-activating factor acetylhydrolase IB beta/gamma subunits subfamily.</text>
</comment>
<dbReference type="PROSITE" id="PS00028">
    <property type="entry name" value="ZINC_FINGER_C2H2_1"/>
    <property type="match status" value="3"/>
</dbReference>
<dbReference type="GO" id="GO:0008270">
    <property type="term" value="F:zinc ion binding"/>
    <property type="evidence" value="ECO:0007669"/>
    <property type="project" value="UniProtKB-UniRule"/>
</dbReference>
<organism evidence="7 8">
    <name type="scientific">Glossina morsitans morsitans</name>
    <name type="common">Savannah tsetse fly</name>
    <dbReference type="NCBI Taxonomy" id="37546"/>
    <lineage>
        <taxon>Eukaryota</taxon>
        <taxon>Metazoa</taxon>
        <taxon>Ecdysozoa</taxon>
        <taxon>Arthropoda</taxon>
        <taxon>Hexapoda</taxon>
        <taxon>Insecta</taxon>
        <taxon>Pterygota</taxon>
        <taxon>Neoptera</taxon>
        <taxon>Endopterygota</taxon>
        <taxon>Diptera</taxon>
        <taxon>Brachycera</taxon>
        <taxon>Muscomorpha</taxon>
        <taxon>Hippoboscoidea</taxon>
        <taxon>Glossinidae</taxon>
        <taxon>Glossina</taxon>
    </lineage>
</organism>
<feature type="domain" description="C2H2-type" evidence="5">
    <location>
        <begin position="355"/>
        <end position="377"/>
    </location>
</feature>
<protein>
    <submittedName>
        <fullName evidence="7">Uncharacterized protein</fullName>
    </submittedName>
</protein>
<dbReference type="Gene3D" id="3.40.50.1110">
    <property type="entry name" value="SGNH hydrolase"/>
    <property type="match status" value="1"/>
</dbReference>
<dbReference type="InterPro" id="IPR013087">
    <property type="entry name" value="Znf_C2H2_type"/>
</dbReference>
<feature type="binding site" evidence="3">
    <location>
        <position position="90"/>
    </location>
    <ligand>
        <name>Zn(2+)</name>
        <dbReference type="ChEBI" id="CHEBI:29105"/>
    </ligand>
</feature>
<dbReference type="SUPFAM" id="SSF57667">
    <property type="entry name" value="beta-beta-alpha zinc fingers"/>
    <property type="match status" value="2"/>
</dbReference>
<feature type="domain" description="C2H2-type" evidence="5">
    <location>
        <begin position="385"/>
        <end position="412"/>
    </location>
</feature>
<feature type="binding site" evidence="3">
    <location>
        <position position="45"/>
    </location>
    <ligand>
        <name>Zn(2+)</name>
        <dbReference type="ChEBI" id="CHEBI:29105"/>
    </ligand>
</feature>
<dbReference type="STRING" id="37546.A0A1B0FLK2"/>
<accession>A0A1B0FLK2</accession>
<dbReference type="PhylomeDB" id="A0A1B0FLK2"/>
<sequence>MFWIILPKRIFFCNYLEFEKFYKLKFKRNMTSITTATVKSFCRACLKELPPRQRYTIYCLDYRIRYWLQDVTMKNALATEIYSHFICRGCREKLEDFLEFRKMCARSRKRVKDLAEKEAQKALKTLRSDYHVSDPILQTKILDEIYGSGSWTDMDEDGLTNSETVDSDDVKDCEKKSWLPPSQTSSPYKLRDSFGYFPDIENQSDHDHKETETNQKNVSNILYRKPTSMCSLSICSDDSERHNENPRLLTKVETIPAKIMETEITHSRCDQCERHLNEEALQQHINVHQAVMSYCPNCERNFEHSDCYRPHLEEVYCDNKLNIVGEHLQYCPINISSAKPRKNDISQQASYKNVHLCEECGKVCKSRMRLKDHTSIHKPTNLYPFQCKECNSCFKTQRSLRGHEQRHASNNIFECPHCGMRKNTYRELKAHINYHTRAKQRPCPKCNMVFNSSGGLSMHDRIAHFGLRRSNCPETKDRTLIQQTPPDVDGDNRWLSIHRRFLLECQEKDPDVIFLGDCILETLQDTETWHNYFAPLHCLNFSIRDDRTENVLWRIENGELDNVKPKIIVLHVGTNNIENKGDDIANGIFEIVQRIREKLPDTYIVLPSLLPRGHQPNELRDKNAEINKLIKEKVIGLNRVQTVSIDKGLIQADGTISHHDMFDYKNLTNTGAKKIFEPIHDLLSQILNENEKERDLTPSE</sequence>
<dbReference type="Pfam" id="PF13472">
    <property type="entry name" value="Lipase_GDSL_2"/>
    <property type="match status" value="1"/>
</dbReference>
<evidence type="ECO:0000313" key="7">
    <source>
        <dbReference type="EnsemblMetazoa" id="GMOY004698-PA"/>
    </source>
</evidence>
<feature type="region of interest" description="Disordered" evidence="4">
    <location>
        <begin position="156"/>
        <end position="190"/>
    </location>
</feature>
<dbReference type="PANTHER" id="PTHR11852:SF0">
    <property type="entry name" value="PLATELET-ACTIVATING FACTOR ACETYLHYDROLASE IB SUBUNIT BETA HOMOLOG"/>
    <property type="match status" value="1"/>
</dbReference>
<evidence type="ECO:0000259" key="5">
    <source>
        <dbReference type="PROSITE" id="PS50157"/>
    </source>
</evidence>
<feature type="binding site" evidence="3">
    <location>
        <position position="42"/>
    </location>
    <ligand>
        <name>Zn(2+)</name>
        <dbReference type="ChEBI" id="CHEBI:29105"/>
    </ligand>
</feature>
<dbReference type="SUPFAM" id="SSF57716">
    <property type="entry name" value="Glucocorticoid receptor-like (DNA-binding domain)"/>
    <property type="match status" value="1"/>
</dbReference>
<dbReference type="VEuPathDB" id="VectorBase:GMOY004698"/>
<evidence type="ECO:0000259" key="6">
    <source>
        <dbReference type="PROSITE" id="PS51915"/>
    </source>
</evidence>
<evidence type="ECO:0000256" key="1">
    <source>
        <dbReference type="ARBA" id="ARBA00038184"/>
    </source>
</evidence>
<feature type="compositionally biased region" description="Basic and acidic residues" evidence="4">
    <location>
        <begin position="168"/>
        <end position="177"/>
    </location>
</feature>
<name>A0A1B0FLK2_GLOMM</name>
<dbReference type="PANTHER" id="PTHR11852">
    <property type="entry name" value="PLATELET-ACTIVATING FACTOR ACETYLHYDROLASE"/>
    <property type="match status" value="1"/>
</dbReference>
<keyword evidence="3" id="KW-0862">Zinc</keyword>
<dbReference type="EnsemblMetazoa" id="GMOY004698-RA">
    <property type="protein sequence ID" value="GMOY004698-PA"/>
    <property type="gene ID" value="GMOY004698"/>
</dbReference>
<dbReference type="AlphaFoldDB" id="A0A1B0FLK2"/>
<evidence type="ECO:0000256" key="4">
    <source>
        <dbReference type="SAM" id="MobiDB-lite"/>
    </source>
</evidence>
<dbReference type="Gene3D" id="3.30.160.60">
    <property type="entry name" value="Classic Zinc Finger"/>
    <property type="match status" value="2"/>
</dbReference>
<dbReference type="PROSITE" id="PS51915">
    <property type="entry name" value="ZAD"/>
    <property type="match status" value="1"/>
</dbReference>
<dbReference type="EMBL" id="CCAG010021492">
    <property type="status" value="NOT_ANNOTATED_CDS"/>
    <property type="molecule type" value="Genomic_DNA"/>
</dbReference>
<dbReference type="SUPFAM" id="SSF52266">
    <property type="entry name" value="SGNH hydrolase"/>
    <property type="match status" value="1"/>
</dbReference>
<evidence type="ECO:0000313" key="8">
    <source>
        <dbReference type="Proteomes" id="UP000092444"/>
    </source>
</evidence>
<keyword evidence="3" id="KW-0479">Metal-binding</keyword>
<feature type="domain" description="C2H2-type" evidence="5">
    <location>
        <begin position="441"/>
        <end position="469"/>
    </location>
</feature>
<dbReference type="SMART" id="SM00355">
    <property type="entry name" value="ZnF_C2H2"/>
    <property type="match status" value="5"/>
</dbReference>
<dbReference type="Gene3D" id="3.40.1800.20">
    <property type="match status" value="1"/>
</dbReference>
<dbReference type="InterPro" id="IPR036514">
    <property type="entry name" value="SGNH_hydro_sf"/>
</dbReference>
<dbReference type="PROSITE" id="PS50157">
    <property type="entry name" value="ZINC_FINGER_C2H2_2"/>
    <property type="match status" value="4"/>
</dbReference>
<dbReference type="GO" id="GO:0005634">
    <property type="term" value="C:nucleus"/>
    <property type="evidence" value="ECO:0007669"/>
    <property type="project" value="InterPro"/>
</dbReference>
<keyword evidence="2" id="KW-0863">Zinc-finger</keyword>
<proteinExistence type="inferred from homology"/>
<evidence type="ECO:0000256" key="3">
    <source>
        <dbReference type="PROSITE-ProRule" id="PRU01263"/>
    </source>
</evidence>
<dbReference type="InterPro" id="IPR036236">
    <property type="entry name" value="Znf_C2H2_sf"/>
</dbReference>
<keyword evidence="8" id="KW-1185">Reference proteome</keyword>
<evidence type="ECO:0000256" key="2">
    <source>
        <dbReference type="PROSITE-ProRule" id="PRU00042"/>
    </source>
</evidence>
<dbReference type="InterPro" id="IPR012934">
    <property type="entry name" value="Znf_AD"/>
</dbReference>
<dbReference type="CDD" id="cd01820">
    <property type="entry name" value="PAF_acetylesterase_like"/>
    <property type="match status" value="1"/>
</dbReference>
<feature type="domain" description="ZAD" evidence="6">
    <location>
        <begin position="40"/>
        <end position="114"/>
    </location>
</feature>
<feature type="domain" description="C2H2-type" evidence="5">
    <location>
        <begin position="413"/>
        <end position="440"/>
    </location>
</feature>